<dbReference type="PANTHER" id="PTHR11733:SF228">
    <property type="entry name" value="PROTEIN GONE EARLY"/>
    <property type="match status" value="1"/>
</dbReference>
<evidence type="ECO:0000259" key="5">
    <source>
        <dbReference type="Pfam" id="PF05649"/>
    </source>
</evidence>
<dbReference type="EnsemblMetazoa" id="AALFPA23_008167.R10991">
    <property type="protein sequence ID" value="AALFPA23_008167.P10991"/>
    <property type="gene ID" value="AALFPA23_008167"/>
</dbReference>
<dbReference type="Proteomes" id="UP000069940">
    <property type="component" value="Unassembled WGS sequence"/>
</dbReference>
<feature type="compositionally biased region" description="Gly residues" evidence="3">
    <location>
        <begin position="83"/>
        <end position="96"/>
    </location>
</feature>
<dbReference type="PANTHER" id="PTHR11733">
    <property type="entry name" value="ZINC METALLOPROTEASE FAMILY M13 NEPRILYSIN-RELATED"/>
    <property type="match status" value="1"/>
</dbReference>
<keyword evidence="7" id="KW-1185">Reference proteome</keyword>
<dbReference type="InterPro" id="IPR000718">
    <property type="entry name" value="Peptidase_M13"/>
</dbReference>
<feature type="compositionally biased region" description="Low complexity" evidence="3">
    <location>
        <begin position="72"/>
        <end position="82"/>
    </location>
</feature>
<evidence type="ECO:0000256" key="1">
    <source>
        <dbReference type="ARBA" id="ARBA00004401"/>
    </source>
</evidence>
<evidence type="ECO:0000313" key="6">
    <source>
        <dbReference type="EnsemblMetazoa" id="AALFPA23_008167.P10991"/>
    </source>
</evidence>
<feature type="compositionally biased region" description="Gly residues" evidence="3">
    <location>
        <begin position="10"/>
        <end position="28"/>
    </location>
</feature>
<keyword evidence="4" id="KW-1133">Transmembrane helix</keyword>
<feature type="transmembrane region" description="Helical" evidence="4">
    <location>
        <begin position="159"/>
        <end position="180"/>
    </location>
</feature>
<dbReference type="Gene3D" id="3.40.390.10">
    <property type="entry name" value="Collagenase (Catalytic Domain)"/>
    <property type="match status" value="2"/>
</dbReference>
<dbReference type="InterPro" id="IPR008753">
    <property type="entry name" value="Peptidase_M13_N"/>
</dbReference>
<sequence>MAENAAKSGAIGGGAGAGAGSGGGGGGDDPPRKSNMNGNNRSGRFGSEPVGKGRGNVSSSGESADEEAKLLQQQGKTGQVVKGVGGTDVDSGGGVEEGAENGDLVKARDGHGVSVIDMADAAGAQQYKPINGKKKNVFKASYNHVLTTFDITTKAERPFVSLILVTVLLLLVIILLAILWPRLPSYLTKEVCLEAECLEASKQILLWAKPEADTCRSPYEWACGRFEEKYIAHSLFGANKGEWNFDANRDYEETTAAYEFISKLPSVAVTYSTQAMLKRLHSICTTVETVSSNEVITSLKRALNDLGGWRMLPGSSDPYWNVRENLQKVQPKYGAAPFFKLGIDVRNAPPFDYIITVSEGDLGLPSYEFYTLEERHPIIQAYQTYLKDILAHLVAASTIQAQEYAKMIYNYERRIALDVASVLREGGENATQPQIRTLQQLTNEAPSLPILETAQAMFKKKITENTQVLVQSPVALKMISQIITTTDKEILNNFVMWSLIRHMVPYMSRNFRLSMQEFEKVLYGVQAKQPIWHFCTKVVEQWMPYGLEALRENPDLIVHDRTDRDYAEQNPSIDSLDPYHTSRLVNEDRIRYDDELVKMMFYHIRDEYKAAIINSNWINEHLTKFITDKLSMMRVQIGVPWELLKNDKQFNKFYHDWVLDNLFFVENVASHWVFVKRRMDRMLDNMTESDRIVAELYPPVSYGARRAPVPDLKYSIGLNMVIISRQKTREPYFHYRYPLAVNFARLGADISLVLQDAINTLAEQFKNTESSHPRHVLENVFQQEAQKCMVNTLPATINAARISNSSKLNLYLELAAGSMLTQSFGSLLDKIDRNERIFESGISERTTYEVLGLRNGHRQPGLRKYDAQQLFTLAYLQKHCAVPDSGAVRLTKLLVDNDIPETEKFSLLWHQIPLLSSSLECSSSSSSSSFSSSSSSAGGGAAQNGHCSRIL</sequence>
<evidence type="ECO:0000256" key="2">
    <source>
        <dbReference type="ARBA" id="ARBA00007357"/>
    </source>
</evidence>
<organism evidence="6 7">
    <name type="scientific">Aedes albopictus</name>
    <name type="common">Asian tiger mosquito</name>
    <name type="synonym">Stegomyia albopicta</name>
    <dbReference type="NCBI Taxonomy" id="7160"/>
    <lineage>
        <taxon>Eukaryota</taxon>
        <taxon>Metazoa</taxon>
        <taxon>Ecdysozoa</taxon>
        <taxon>Arthropoda</taxon>
        <taxon>Hexapoda</taxon>
        <taxon>Insecta</taxon>
        <taxon>Pterygota</taxon>
        <taxon>Neoptera</taxon>
        <taxon>Endopterygota</taxon>
        <taxon>Diptera</taxon>
        <taxon>Nematocera</taxon>
        <taxon>Culicoidea</taxon>
        <taxon>Culicidae</taxon>
        <taxon>Culicinae</taxon>
        <taxon>Aedini</taxon>
        <taxon>Aedes</taxon>
        <taxon>Stegomyia</taxon>
    </lineage>
</organism>
<comment type="similarity">
    <text evidence="2">Belongs to the peptidase M13 family.</text>
</comment>
<comment type="subcellular location">
    <subcellularLocation>
        <location evidence="1">Cell membrane</location>
        <topology evidence="1">Single-pass type II membrane protein</topology>
    </subcellularLocation>
</comment>
<dbReference type="Gene3D" id="1.10.1380.10">
    <property type="entry name" value="Neutral endopeptidase , domain2"/>
    <property type="match status" value="1"/>
</dbReference>
<evidence type="ECO:0000313" key="7">
    <source>
        <dbReference type="Proteomes" id="UP000069940"/>
    </source>
</evidence>
<feature type="region of interest" description="Disordered" evidence="3">
    <location>
        <begin position="929"/>
        <end position="951"/>
    </location>
</feature>
<accession>A0ABM1YDK1</accession>
<feature type="region of interest" description="Disordered" evidence="3">
    <location>
        <begin position="1"/>
        <end position="103"/>
    </location>
</feature>
<evidence type="ECO:0000256" key="4">
    <source>
        <dbReference type="SAM" id="Phobius"/>
    </source>
</evidence>
<dbReference type="InterPro" id="IPR042089">
    <property type="entry name" value="Peptidase_M13_dom_2"/>
</dbReference>
<dbReference type="GeneID" id="109422062"/>
<keyword evidence="4" id="KW-0472">Membrane</keyword>
<keyword evidence="4" id="KW-0812">Transmembrane</keyword>
<proteinExistence type="inferred from homology"/>
<feature type="domain" description="Peptidase M13 N-terminal" evidence="5">
    <location>
        <begin position="219"/>
        <end position="549"/>
    </location>
</feature>
<reference evidence="6" key="2">
    <citation type="submission" date="2025-05" db="UniProtKB">
        <authorList>
            <consortium name="EnsemblMetazoa"/>
        </authorList>
    </citation>
    <scope>IDENTIFICATION</scope>
    <source>
        <strain evidence="6">Foshan</strain>
    </source>
</reference>
<evidence type="ECO:0000256" key="3">
    <source>
        <dbReference type="SAM" id="MobiDB-lite"/>
    </source>
</evidence>
<reference evidence="7" key="1">
    <citation type="journal article" date="2015" name="Proc. Natl. Acad. Sci. U.S.A.">
        <title>Genome sequence of the Asian Tiger mosquito, Aedes albopictus, reveals insights into its biology, genetics, and evolution.</title>
        <authorList>
            <person name="Chen X.G."/>
            <person name="Jiang X."/>
            <person name="Gu J."/>
            <person name="Xu M."/>
            <person name="Wu Y."/>
            <person name="Deng Y."/>
            <person name="Zhang C."/>
            <person name="Bonizzoni M."/>
            <person name="Dermauw W."/>
            <person name="Vontas J."/>
            <person name="Armbruster P."/>
            <person name="Huang X."/>
            <person name="Yang Y."/>
            <person name="Zhang H."/>
            <person name="He W."/>
            <person name="Peng H."/>
            <person name="Liu Y."/>
            <person name="Wu K."/>
            <person name="Chen J."/>
            <person name="Lirakis M."/>
            <person name="Topalis P."/>
            <person name="Van Leeuwen T."/>
            <person name="Hall A.B."/>
            <person name="Jiang X."/>
            <person name="Thorpe C."/>
            <person name="Mueller R.L."/>
            <person name="Sun C."/>
            <person name="Waterhouse R.M."/>
            <person name="Yan G."/>
            <person name="Tu Z.J."/>
            <person name="Fang X."/>
            <person name="James A.A."/>
        </authorList>
    </citation>
    <scope>NUCLEOTIDE SEQUENCE [LARGE SCALE GENOMIC DNA]</scope>
    <source>
        <strain evidence="7">Foshan</strain>
    </source>
</reference>
<dbReference type="InterPro" id="IPR024079">
    <property type="entry name" value="MetalloPept_cat_dom_sf"/>
</dbReference>
<dbReference type="SUPFAM" id="SSF55486">
    <property type="entry name" value="Metalloproteases ('zincins'), catalytic domain"/>
    <property type="match status" value="1"/>
</dbReference>
<dbReference type="RefSeq" id="XP_062700837.1">
    <property type="nucleotide sequence ID" value="XM_062844853.1"/>
</dbReference>
<dbReference type="PROSITE" id="PS51885">
    <property type="entry name" value="NEPRILYSIN"/>
    <property type="match status" value="1"/>
</dbReference>
<dbReference type="Pfam" id="PF05649">
    <property type="entry name" value="Peptidase_M13_N"/>
    <property type="match status" value="1"/>
</dbReference>
<name>A0ABM1YDK1_AEDAL</name>
<protein>
    <recommendedName>
        <fullName evidence="5">Peptidase M13 N-terminal domain-containing protein</fullName>
    </recommendedName>
</protein>